<name>D8STF9_SELML</name>
<accession>D8STF9</accession>
<sequence>MAKKNLYILELEIYCIFKTPRRSWLNGRLLQFGSWTSKVTATDSRECLQERDCWTCHQGVVGEKGKRNVSSRRGKRDQQKALPTYHLSTLMKGAEDDYSGSVRQMSKQNTDAFASSGSKSRHTSNFLLGQMQKGDTIAEFLQAVQHQLASKFREI</sequence>
<reference evidence="1 2" key="1">
    <citation type="journal article" date="2011" name="Science">
        <title>The Selaginella genome identifies genetic changes associated with the evolution of vascular plants.</title>
        <authorList>
            <person name="Banks J.A."/>
            <person name="Nishiyama T."/>
            <person name="Hasebe M."/>
            <person name="Bowman J.L."/>
            <person name="Gribskov M."/>
            <person name="dePamphilis C."/>
            <person name="Albert V.A."/>
            <person name="Aono N."/>
            <person name="Aoyama T."/>
            <person name="Ambrose B.A."/>
            <person name="Ashton N.W."/>
            <person name="Axtell M.J."/>
            <person name="Barker E."/>
            <person name="Barker M.S."/>
            <person name="Bennetzen J.L."/>
            <person name="Bonawitz N.D."/>
            <person name="Chapple C."/>
            <person name="Cheng C."/>
            <person name="Correa L.G."/>
            <person name="Dacre M."/>
            <person name="DeBarry J."/>
            <person name="Dreyer I."/>
            <person name="Elias M."/>
            <person name="Engstrom E.M."/>
            <person name="Estelle M."/>
            <person name="Feng L."/>
            <person name="Finet C."/>
            <person name="Floyd S.K."/>
            <person name="Frommer W.B."/>
            <person name="Fujita T."/>
            <person name="Gramzow L."/>
            <person name="Gutensohn M."/>
            <person name="Harholt J."/>
            <person name="Hattori M."/>
            <person name="Heyl A."/>
            <person name="Hirai T."/>
            <person name="Hiwatashi Y."/>
            <person name="Ishikawa M."/>
            <person name="Iwata M."/>
            <person name="Karol K.G."/>
            <person name="Koehler B."/>
            <person name="Kolukisaoglu U."/>
            <person name="Kubo M."/>
            <person name="Kurata T."/>
            <person name="Lalonde S."/>
            <person name="Li K."/>
            <person name="Li Y."/>
            <person name="Litt A."/>
            <person name="Lyons E."/>
            <person name="Manning G."/>
            <person name="Maruyama T."/>
            <person name="Michael T.P."/>
            <person name="Mikami K."/>
            <person name="Miyazaki S."/>
            <person name="Morinaga S."/>
            <person name="Murata T."/>
            <person name="Mueller-Roeber B."/>
            <person name="Nelson D.R."/>
            <person name="Obara M."/>
            <person name="Oguri Y."/>
            <person name="Olmstead R.G."/>
            <person name="Onodera N."/>
            <person name="Petersen B.L."/>
            <person name="Pils B."/>
            <person name="Prigge M."/>
            <person name="Rensing S.A."/>
            <person name="Riano-Pachon D.M."/>
            <person name="Roberts A.W."/>
            <person name="Sato Y."/>
            <person name="Scheller H.V."/>
            <person name="Schulz B."/>
            <person name="Schulz C."/>
            <person name="Shakirov E.V."/>
            <person name="Shibagaki N."/>
            <person name="Shinohara N."/>
            <person name="Shippen D.E."/>
            <person name="Soerensen I."/>
            <person name="Sotooka R."/>
            <person name="Sugimoto N."/>
            <person name="Sugita M."/>
            <person name="Sumikawa N."/>
            <person name="Tanurdzic M."/>
            <person name="Theissen G."/>
            <person name="Ulvskov P."/>
            <person name="Wakazuki S."/>
            <person name="Weng J.K."/>
            <person name="Willats W.W."/>
            <person name="Wipf D."/>
            <person name="Wolf P.G."/>
            <person name="Yang L."/>
            <person name="Zimmer A.D."/>
            <person name="Zhu Q."/>
            <person name="Mitros T."/>
            <person name="Hellsten U."/>
            <person name="Loque D."/>
            <person name="Otillar R."/>
            <person name="Salamov A."/>
            <person name="Schmutz J."/>
            <person name="Shapiro H."/>
            <person name="Lindquist E."/>
            <person name="Lucas S."/>
            <person name="Rokhsar D."/>
            <person name="Grigoriev I.V."/>
        </authorList>
    </citation>
    <scope>NUCLEOTIDE SEQUENCE [LARGE SCALE GENOMIC DNA]</scope>
</reference>
<dbReference type="KEGG" id="smo:SELMODRAFT_425543"/>
<evidence type="ECO:0000313" key="1">
    <source>
        <dbReference type="EMBL" id="EFJ12191.1"/>
    </source>
</evidence>
<dbReference type="InParanoid" id="D8STF9"/>
<keyword evidence="2" id="KW-1185">Reference proteome</keyword>
<evidence type="ECO:0000313" key="2">
    <source>
        <dbReference type="Proteomes" id="UP000001514"/>
    </source>
</evidence>
<dbReference type="HOGENOM" id="CLU_1698516_0_0_1"/>
<dbReference type="EMBL" id="GL377640">
    <property type="protein sequence ID" value="EFJ12191.1"/>
    <property type="molecule type" value="Genomic_DNA"/>
</dbReference>
<protein>
    <submittedName>
        <fullName evidence="1">Uncharacterized protein</fullName>
    </submittedName>
</protein>
<dbReference type="Proteomes" id="UP000001514">
    <property type="component" value="Unassembled WGS sequence"/>
</dbReference>
<dbReference type="AlphaFoldDB" id="D8STF9"/>
<dbReference type="Gramene" id="EFJ12191">
    <property type="protein sequence ID" value="EFJ12191"/>
    <property type="gene ID" value="SELMODRAFT_425543"/>
</dbReference>
<gene>
    <name evidence="1" type="ORF">SELMODRAFT_425543</name>
</gene>
<organism evidence="2">
    <name type="scientific">Selaginella moellendorffii</name>
    <name type="common">Spikemoss</name>
    <dbReference type="NCBI Taxonomy" id="88036"/>
    <lineage>
        <taxon>Eukaryota</taxon>
        <taxon>Viridiplantae</taxon>
        <taxon>Streptophyta</taxon>
        <taxon>Embryophyta</taxon>
        <taxon>Tracheophyta</taxon>
        <taxon>Lycopodiopsida</taxon>
        <taxon>Selaginellales</taxon>
        <taxon>Selaginellaceae</taxon>
        <taxon>Selaginella</taxon>
    </lineage>
</organism>
<proteinExistence type="predicted"/>